<accession>A0AAV2KPX6</accession>
<name>A0AAV2KPX6_KNICA</name>
<dbReference type="AlphaFoldDB" id="A0AAV2KPX6"/>
<keyword evidence="2" id="KW-1185">Reference proteome</keyword>
<gene>
    <name evidence="1" type="ORF">KC01_LOCUS19663</name>
</gene>
<protein>
    <submittedName>
        <fullName evidence="1">Uncharacterized protein</fullName>
    </submittedName>
</protein>
<dbReference type="EMBL" id="OZ035841">
    <property type="protein sequence ID" value="CAL1590100.1"/>
    <property type="molecule type" value="Genomic_DNA"/>
</dbReference>
<reference evidence="1 2" key="1">
    <citation type="submission" date="2024-04" db="EMBL/GenBank/DDBJ databases">
        <authorList>
            <person name="Waldvogel A.-M."/>
            <person name="Schoenle A."/>
        </authorList>
    </citation>
    <scope>NUCLEOTIDE SEQUENCE [LARGE SCALE GENOMIC DNA]</scope>
</reference>
<evidence type="ECO:0000313" key="2">
    <source>
        <dbReference type="Proteomes" id="UP001497482"/>
    </source>
</evidence>
<proteinExistence type="predicted"/>
<evidence type="ECO:0000313" key="1">
    <source>
        <dbReference type="EMBL" id="CAL1590100.1"/>
    </source>
</evidence>
<dbReference type="Proteomes" id="UP001497482">
    <property type="component" value="Chromosome 19"/>
</dbReference>
<sequence length="178" mass="18565">MEPLGPLPYDSGALVQGAGALFSTPITPQALGLRFEMAASVDLGCPPACETIQGAWAASPTGTGLRHEVEAYSCLVRFPFRITRFCPDARGPGIPTGAFDKGGWSATLAVFAQPLLQSHGSGGFTPISTRDIIVFCGGRAGGGPPLQNERLPFGDLRCHNWASVRLLTAASDPVGSRL</sequence>
<organism evidence="1 2">
    <name type="scientific">Knipowitschia caucasica</name>
    <name type="common">Caucasian dwarf goby</name>
    <name type="synonym">Pomatoschistus caucasicus</name>
    <dbReference type="NCBI Taxonomy" id="637954"/>
    <lineage>
        <taxon>Eukaryota</taxon>
        <taxon>Metazoa</taxon>
        <taxon>Chordata</taxon>
        <taxon>Craniata</taxon>
        <taxon>Vertebrata</taxon>
        <taxon>Euteleostomi</taxon>
        <taxon>Actinopterygii</taxon>
        <taxon>Neopterygii</taxon>
        <taxon>Teleostei</taxon>
        <taxon>Neoteleostei</taxon>
        <taxon>Acanthomorphata</taxon>
        <taxon>Gobiaria</taxon>
        <taxon>Gobiiformes</taxon>
        <taxon>Gobioidei</taxon>
        <taxon>Gobiidae</taxon>
        <taxon>Gobiinae</taxon>
        <taxon>Knipowitschia</taxon>
    </lineage>
</organism>